<sequence>MSYRSDTEYPRRVIIDDTDPRIQYVGDWTLNIGSFDNLGILGPPYNHTLHGTKQNGASFLFDFEGEFIQVRGAKDNRKIPRDPAVNPFDNVTLHPSPFLPSGPVK</sequence>
<accession>A0AAW0CIV5</accession>
<evidence type="ECO:0000313" key="2">
    <source>
        <dbReference type="Proteomes" id="UP001383192"/>
    </source>
</evidence>
<keyword evidence="2" id="KW-1185">Reference proteome</keyword>
<evidence type="ECO:0000313" key="1">
    <source>
        <dbReference type="EMBL" id="KAK7039092.1"/>
    </source>
</evidence>
<gene>
    <name evidence="1" type="ORF">VNI00_010262</name>
</gene>
<comment type="caution">
    <text evidence="1">The sequence shown here is derived from an EMBL/GenBank/DDBJ whole genome shotgun (WGS) entry which is preliminary data.</text>
</comment>
<dbReference type="AlphaFoldDB" id="A0AAW0CIV5"/>
<protein>
    <submittedName>
        <fullName evidence="1">Uncharacterized protein</fullName>
    </submittedName>
</protein>
<reference evidence="1 2" key="1">
    <citation type="submission" date="2024-01" db="EMBL/GenBank/DDBJ databases">
        <title>A draft genome for a cacao thread blight-causing isolate of Paramarasmius palmivorus.</title>
        <authorList>
            <person name="Baruah I.K."/>
            <person name="Bukari Y."/>
            <person name="Amoako-Attah I."/>
            <person name="Meinhardt L.W."/>
            <person name="Bailey B.A."/>
            <person name="Cohen S.P."/>
        </authorList>
    </citation>
    <scope>NUCLEOTIDE SEQUENCE [LARGE SCALE GENOMIC DNA]</scope>
    <source>
        <strain evidence="1 2">GH-12</strain>
    </source>
</reference>
<dbReference type="EMBL" id="JAYKXP010000040">
    <property type="protein sequence ID" value="KAK7039092.1"/>
    <property type="molecule type" value="Genomic_DNA"/>
</dbReference>
<name>A0AAW0CIV5_9AGAR</name>
<proteinExistence type="predicted"/>
<dbReference type="Proteomes" id="UP001383192">
    <property type="component" value="Unassembled WGS sequence"/>
</dbReference>
<organism evidence="1 2">
    <name type="scientific">Paramarasmius palmivorus</name>
    <dbReference type="NCBI Taxonomy" id="297713"/>
    <lineage>
        <taxon>Eukaryota</taxon>
        <taxon>Fungi</taxon>
        <taxon>Dikarya</taxon>
        <taxon>Basidiomycota</taxon>
        <taxon>Agaricomycotina</taxon>
        <taxon>Agaricomycetes</taxon>
        <taxon>Agaricomycetidae</taxon>
        <taxon>Agaricales</taxon>
        <taxon>Marasmiineae</taxon>
        <taxon>Marasmiaceae</taxon>
        <taxon>Paramarasmius</taxon>
    </lineage>
</organism>